<dbReference type="Proteomes" id="UP000033163">
    <property type="component" value="Chromosome I"/>
</dbReference>
<reference evidence="3" key="1">
    <citation type="submission" date="2015-03" db="EMBL/GenBank/DDBJ databases">
        <authorList>
            <person name="Wibberg D."/>
        </authorList>
    </citation>
    <scope>NUCLEOTIDE SEQUENCE [LARGE SCALE GENOMIC DNA]</scope>
</reference>
<dbReference type="EMBL" id="LN831776">
    <property type="protein sequence ID" value="CQR58372.1"/>
    <property type="molecule type" value="Genomic_DNA"/>
</dbReference>
<gene>
    <name evidence="2" type="ORF">PRIO_6003</name>
</gene>
<dbReference type="KEGG" id="pri:PRIO_6003"/>
<organism evidence="2 3">
    <name type="scientific">Paenibacillus riograndensis SBR5</name>
    <dbReference type="NCBI Taxonomy" id="1073571"/>
    <lineage>
        <taxon>Bacteria</taxon>
        <taxon>Bacillati</taxon>
        <taxon>Bacillota</taxon>
        <taxon>Bacilli</taxon>
        <taxon>Bacillales</taxon>
        <taxon>Paenibacillaceae</taxon>
        <taxon>Paenibacillus</taxon>
        <taxon>Paenibacillus sonchi group</taxon>
    </lineage>
</organism>
<proteinExistence type="predicted"/>
<feature type="domain" description="Copper amine oxidase-like N-terminal" evidence="1">
    <location>
        <begin position="52"/>
        <end position="154"/>
    </location>
</feature>
<evidence type="ECO:0000313" key="3">
    <source>
        <dbReference type="Proteomes" id="UP000033163"/>
    </source>
</evidence>
<dbReference type="InterPro" id="IPR012854">
    <property type="entry name" value="Cu_amine_oxidase-like_N"/>
</dbReference>
<dbReference type="RefSeq" id="WP_020425650.1">
    <property type="nucleotide sequence ID" value="NZ_AGBD01000019.1"/>
</dbReference>
<evidence type="ECO:0000313" key="2">
    <source>
        <dbReference type="EMBL" id="CQR58372.1"/>
    </source>
</evidence>
<evidence type="ECO:0000259" key="1">
    <source>
        <dbReference type="Pfam" id="PF07833"/>
    </source>
</evidence>
<dbReference type="AlphaFoldDB" id="A0A0E4HF02"/>
<dbReference type="InterPro" id="IPR036582">
    <property type="entry name" value="Mao_N_sf"/>
</dbReference>
<dbReference type="SUPFAM" id="SSF55383">
    <property type="entry name" value="Copper amine oxidase, domain N"/>
    <property type="match status" value="1"/>
</dbReference>
<dbReference type="STRING" id="483937.AMQ84_01705"/>
<dbReference type="HOGENOM" id="CLU_085351_0_0_9"/>
<dbReference type="Pfam" id="PF07833">
    <property type="entry name" value="Cu_amine_oxidN1"/>
    <property type="match status" value="1"/>
</dbReference>
<name>A0A0E4HF02_9BACL</name>
<accession>A0A0E4HF02</accession>
<sequence>MSYPGYRVHRLGRIRALIILLFASLLSTVYMPTSSAASATPAAGKQIQPILINDNYVLFPGKLAPYTQSGKLMVPIRPFTKALGAQLVYNAQTKSVSVSLLGGTVYNIRPGQTTAEAADGTAFSLEAAPVLRDGVLFVPMSPVLGALKSIRWENMLNTIDRPILVVQGRQGFTLPQTGPWLKVTPFTGLAGENYNPLYPTVLTQEPSGKGYRLNLSVINTSGFIIPKGSAALELIAVDSQGQATIRKIPGPAGQTAKAAALAFTVNIPSAAEYVIYNSRTADLGH</sequence>
<dbReference type="Gene3D" id="3.30.457.10">
    <property type="entry name" value="Copper amine oxidase-like, N-terminal domain"/>
    <property type="match status" value="1"/>
</dbReference>
<dbReference type="PATRIC" id="fig|1073571.4.peg.6436"/>
<protein>
    <submittedName>
        <fullName evidence="2">Putative membrane protein</fullName>
    </submittedName>
</protein>